<organism evidence="1 2">
    <name type="scientific">Parabacteroides gordonii MS-1 = DSM 23371</name>
    <dbReference type="NCBI Taxonomy" id="1203610"/>
    <lineage>
        <taxon>Bacteria</taxon>
        <taxon>Pseudomonadati</taxon>
        <taxon>Bacteroidota</taxon>
        <taxon>Bacteroidia</taxon>
        <taxon>Bacteroidales</taxon>
        <taxon>Tannerellaceae</taxon>
        <taxon>Parabacteroides</taxon>
    </lineage>
</organism>
<evidence type="ECO:0008006" key="3">
    <source>
        <dbReference type="Google" id="ProtNLM"/>
    </source>
</evidence>
<dbReference type="EMBL" id="AQHW01000030">
    <property type="protein sequence ID" value="KKB46057.1"/>
    <property type="molecule type" value="Genomic_DNA"/>
</dbReference>
<accession>A0A0F5ILU0</accession>
<evidence type="ECO:0000313" key="2">
    <source>
        <dbReference type="Proteomes" id="UP000033035"/>
    </source>
</evidence>
<protein>
    <recommendedName>
        <fullName evidence="3">Transposase</fullName>
    </recommendedName>
</protein>
<name>A0A0F5ILU0_9BACT</name>
<dbReference type="AlphaFoldDB" id="A0A0F5ILU0"/>
<comment type="caution">
    <text evidence="1">The sequence shown here is derived from an EMBL/GenBank/DDBJ whole genome shotgun (WGS) entry which is preliminary data.</text>
</comment>
<keyword evidence="2" id="KW-1185">Reference proteome</keyword>
<reference evidence="1 2" key="1">
    <citation type="submission" date="2013-04" db="EMBL/GenBank/DDBJ databases">
        <title>The Genome Sequence of Parabacteroides gordonii DSM 23371.</title>
        <authorList>
            <consortium name="The Broad Institute Genomics Platform"/>
            <person name="Earl A."/>
            <person name="Ward D."/>
            <person name="Feldgarden M."/>
            <person name="Gevers D."/>
            <person name="Martens E."/>
            <person name="Sakamoto M."/>
            <person name="Benno Y."/>
            <person name="Suzuki N."/>
            <person name="Matsunaga N."/>
            <person name="Koshihara K."/>
            <person name="Seki M."/>
            <person name="Komiya H."/>
            <person name="Walker B."/>
            <person name="Young S."/>
            <person name="Zeng Q."/>
            <person name="Gargeya S."/>
            <person name="Fitzgerald M."/>
            <person name="Haas B."/>
            <person name="Abouelleil A."/>
            <person name="Allen A.W."/>
            <person name="Alvarado L."/>
            <person name="Arachchi H.M."/>
            <person name="Berlin A.M."/>
            <person name="Chapman S.B."/>
            <person name="Gainer-Dewar J."/>
            <person name="Goldberg J."/>
            <person name="Griggs A."/>
            <person name="Gujja S."/>
            <person name="Hansen M."/>
            <person name="Howarth C."/>
            <person name="Imamovic A."/>
            <person name="Ireland A."/>
            <person name="Larimer J."/>
            <person name="McCowan C."/>
            <person name="Murphy C."/>
            <person name="Pearson M."/>
            <person name="Poon T.W."/>
            <person name="Priest M."/>
            <person name="Roberts A."/>
            <person name="Saif S."/>
            <person name="Shea T."/>
            <person name="Sisk P."/>
            <person name="Sykes S."/>
            <person name="Wortman J."/>
            <person name="Nusbaum C."/>
            <person name="Birren B."/>
        </authorList>
    </citation>
    <scope>NUCLEOTIDE SEQUENCE [LARGE SCALE GENOMIC DNA]</scope>
    <source>
        <strain evidence="1 2">MS-1</strain>
    </source>
</reference>
<gene>
    <name evidence="1" type="ORF">HMPREF1536_05291</name>
</gene>
<dbReference type="HOGENOM" id="CLU_3273897_0_0_10"/>
<sequence>MFYRVDKVLNVICKVADNRIKNNKSGLFLAQSFYKQVELTF</sequence>
<dbReference type="Proteomes" id="UP000033035">
    <property type="component" value="Unassembled WGS sequence"/>
</dbReference>
<dbReference type="PATRIC" id="fig|1203610.3.peg.5405"/>
<proteinExistence type="predicted"/>
<evidence type="ECO:0000313" key="1">
    <source>
        <dbReference type="EMBL" id="KKB46057.1"/>
    </source>
</evidence>